<dbReference type="EMBL" id="JAULSW010000003">
    <property type="protein sequence ID" value="KAK3386432.1"/>
    <property type="molecule type" value="Genomic_DNA"/>
</dbReference>
<evidence type="ECO:0000256" key="2">
    <source>
        <dbReference type="SAM" id="Phobius"/>
    </source>
</evidence>
<reference evidence="4" key="2">
    <citation type="submission" date="2023-06" db="EMBL/GenBank/DDBJ databases">
        <authorList>
            <consortium name="Lawrence Berkeley National Laboratory"/>
            <person name="Haridas S."/>
            <person name="Hensen N."/>
            <person name="Bonometti L."/>
            <person name="Westerberg I."/>
            <person name="Brannstrom I.O."/>
            <person name="Guillou S."/>
            <person name="Cros-Aarteil S."/>
            <person name="Calhoun S."/>
            <person name="Kuo A."/>
            <person name="Mondo S."/>
            <person name="Pangilinan J."/>
            <person name="Riley R."/>
            <person name="LaButti K."/>
            <person name="Andreopoulos B."/>
            <person name="Lipzen A."/>
            <person name="Chen C."/>
            <person name="Yanf M."/>
            <person name="Daum C."/>
            <person name="Ng V."/>
            <person name="Clum A."/>
            <person name="Steindorff A."/>
            <person name="Ohm R."/>
            <person name="Martin F."/>
            <person name="Silar P."/>
            <person name="Natvig D."/>
            <person name="Lalanne C."/>
            <person name="Gautier V."/>
            <person name="Ament-velasquez S.L."/>
            <person name="Kruys A."/>
            <person name="Hutchinson M.I."/>
            <person name="Powell A.J."/>
            <person name="Barry K."/>
            <person name="Miller A.N."/>
            <person name="Grigoriev I.V."/>
            <person name="Debuchy R."/>
            <person name="Gladieux P."/>
            <person name="Thoren M.H."/>
            <person name="Johannesson H."/>
        </authorList>
    </citation>
    <scope>NUCLEOTIDE SEQUENCE</scope>
    <source>
        <strain evidence="4">CBS 232.78</strain>
    </source>
</reference>
<accession>A0AAE0NRN3</accession>
<evidence type="ECO:0000256" key="1">
    <source>
        <dbReference type="SAM" id="MobiDB-lite"/>
    </source>
</evidence>
<protein>
    <submittedName>
        <fullName evidence="4">Uncharacterized protein</fullName>
    </submittedName>
</protein>
<comment type="caution">
    <text evidence="4">The sequence shown here is derived from an EMBL/GenBank/DDBJ whole genome shotgun (WGS) entry which is preliminary data.</text>
</comment>
<keyword evidence="3" id="KW-0732">Signal</keyword>
<evidence type="ECO:0000313" key="4">
    <source>
        <dbReference type="EMBL" id="KAK3386432.1"/>
    </source>
</evidence>
<dbReference type="PANTHER" id="PTHR34883">
    <property type="entry name" value="SERINE-RICH PROTEIN, PUTATIVE-RELATED-RELATED"/>
    <property type="match status" value="1"/>
</dbReference>
<feature type="region of interest" description="Disordered" evidence="1">
    <location>
        <begin position="331"/>
        <end position="352"/>
    </location>
</feature>
<keyword evidence="2" id="KW-0472">Membrane</keyword>
<dbReference type="InterPro" id="IPR008972">
    <property type="entry name" value="Cupredoxin"/>
</dbReference>
<name>A0AAE0NRN3_9PEZI</name>
<feature type="chain" id="PRO_5041980476" evidence="3">
    <location>
        <begin position="21"/>
        <end position="378"/>
    </location>
</feature>
<dbReference type="AlphaFoldDB" id="A0AAE0NRN3"/>
<evidence type="ECO:0000313" key="5">
    <source>
        <dbReference type="Proteomes" id="UP001285441"/>
    </source>
</evidence>
<dbReference type="InterPro" id="IPR052953">
    <property type="entry name" value="Ser-rich/MCO-related"/>
</dbReference>
<keyword evidence="2" id="KW-0812">Transmembrane</keyword>
<feature type="transmembrane region" description="Helical" evidence="2">
    <location>
        <begin position="356"/>
        <end position="377"/>
    </location>
</feature>
<feature type="signal peptide" evidence="3">
    <location>
        <begin position="1"/>
        <end position="20"/>
    </location>
</feature>
<gene>
    <name evidence="4" type="ORF">B0H63DRAFT_558151</name>
</gene>
<reference evidence="4" key="1">
    <citation type="journal article" date="2023" name="Mol. Phylogenet. Evol.">
        <title>Genome-scale phylogeny and comparative genomics of the fungal order Sordariales.</title>
        <authorList>
            <person name="Hensen N."/>
            <person name="Bonometti L."/>
            <person name="Westerberg I."/>
            <person name="Brannstrom I.O."/>
            <person name="Guillou S."/>
            <person name="Cros-Aarteil S."/>
            <person name="Calhoun S."/>
            <person name="Haridas S."/>
            <person name="Kuo A."/>
            <person name="Mondo S."/>
            <person name="Pangilinan J."/>
            <person name="Riley R."/>
            <person name="LaButti K."/>
            <person name="Andreopoulos B."/>
            <person name="Lipzen A."/>
            <person name="Chen C."/>
            <person name="Yan M."/>
            <person name="Daum C."/>
            <person name="Ng V."/>
            <person name="Clum A."/>
            <person name="Steindorff A."/>
            <person name="Ohm R.A."/>
            <person name="Martin F."/>
            <person name="Silar P."/>
            <person name="Natvig D.O."/>
            <person name="Lalanne C."/>
            <person name="Gautier V."/>
            <person name="Ament-Velasquez S.L."/>
            <person name="Kruys A."/>
            <person name="Hutchinson M.I."/>
            <person name="Powell A.J."/>
            <person name="Barry K."/>
            <person name="Miller A.N."/>
            <person name="Grigoriev I.V."/>
            <person name="Debuchy R."/>
            <person name="Gladieux P."/>
            <person name="Hiltunen Thoren M."/>
            <person name="Johannesson H."/>
        </authorList>
    </citation>
    <scope>NUCLEOTIDE SEQUENCE</scope>
    <source>
        <strain evidence="4">CBS 232.78</strain>
    </source>
</reference>
<dbReference type="SUPFAM" id="SSF49503">
    <property type="entry name" value="Cupredoxins"/>
    <property type="match status" value="1"/>
</dbReference>
<evidence type="ECO:0000256" key="3">
    <source>
        <dbReference type="SAM" id="SignalP"/>
    </source>
</evidence>
<sequence>MHLSLSLAVIAAAIVAPSVAETIAVPAAPDTVVSPDATVVVPIGIPATEVFSAPSVVFASSVRIPDDVIASPVREPDGAVAPLVGSAPAGIAATLVGSAPAGVVATLVGGPDGILATPIRELDDVIATPVRVTEAGSVVTASALLATNAGTAPLAANTIRIMAGKSPYFGPREIIAAVGDVLEFHFAVNSEMDVVMGDVNSPCAPAKKGGFYSGPFVQPDGAPNPNVFRVTINSTDPIIFYSSVGNQCLHGAFGVVNPTCASEMLKQYKQNVDAVLPSATRPSGDAFGGQIVSVPLQETVLVRANPDWSTPGTYVCNVAYLPTLTGAGNVPRVTAGPGKSNNTGTTRDTTTSGANALTLGTVSFFGMVAAIGAVFVAL</sequence>
<dbReference type="Gene3D" id="2.60.40.420">
    <property type="entry name" value="Cupredoxins - blue copper proteins"/>
    <property type="match status" value="1"/>
</dbReference>
<proteinExistence type="predicted"/>
<dbReference type="PANTHER" id="PTHR34883:SF15">
    <property type="entry name" value="EXTRACELLULAR SERINE-RICH PROTEIN"/>
    <property type="match status" value="1"/>
</dbReference>
<keyword evidence="2" id="KW-1133">Transmembrane helix</keyword>
<organism evidence="4 5">
    <name type="scientific">Podospora didyma</name>
    <dbReference type="NCBI Taxonomy" id="330526"/>
    <lineage>
        <taxon>Eukaryota</taxon>
        <taxon>Fungi</taxon>
        <taxon>Dikarya</taxon>
        <taxon>Ascomycota</taxon>
        <taxon>Pezizomycotina</taxon>
        <taxon>Sordariomycetes</taxon>
        <taxon>Sordariomycetidae</taxon>
        <taxon>Sordariales</taxon>
        <taxon>Podosporaceae</taxon>
        <taxon>Podospora</taxon>
    </lineage>
</organism>
<keyword evidence="5" id="KW-1185">Reference proteome</keyword>
<dbReference type="Proteomes" id="UP001285441">
    <property type="component" value="Unassembled WGS sequence"/>
</dbReference>